<proteinExistence type="predicted"/>
<reference evidence="1" key="1">
    <citation type="submission" date="2006-03" db="EMBL/GenBank/DDBJ databases">
        <authorList>
            <person name="Bowman J."/>
            <person name="Ferriera S."/>
            <person name="Johnson J."/>
            <person name="Kravitz S."/>
            <person name="Halpern A."/>
            <person name="Remington K."/>
            <person name="Beeson K."/>
            <person name="Tran B."/>
            <person name="Rogers Y.-H."/>
            <person name="Friedman R."/>
            <person name="Venter J.C."/>
        </authorList>
    </citation>
    <scope>NUCLEOTIDE SEQUENCE [LARGE SCALE GENOMIC DNA]</scope>
    <source>
        <strain evidence="1">ATCC 700755</strain>
    </source>
</reference>
<protein>
    <submittedName>
        <fullName evidence="1">Uncharacterized protein</fullName>
    </submittedName>
</protein>
<sequence length="172" mass="19712">MFSESLDYNSQISINILPQIKDELESFISNIKILIGQIKNLPTIKSKKEKAISNLFILLCQCCNDDLSIKKMMTNIFLDDFGNINNFYLLSPFKSMDLRLDLYFSNSTIEDYDNFLICGFNGNTFFDETCTINKASNNFSKKVLITAISDNFDSVIKGDYTLLKCIHPTNYI</sequence>
<dbReference type="Proteomes" id="UP000008514">
    <property type="component" value="Chromosome"/>
</dbReference>
<dbReference type="AlphaFoldDB" id="K4III9"/>
<dbReference type="EMBL" id="CP003879">
    <property type="protein sequence ID" value="AFU70377.1"/>
    <property type="molecule type" value="Genomic_DNA"/>
</dbReference>
<keyword evidence="2" id="KW-1185">Reference proteome</keyword>
<evidence type="ECO:0000313" key="2">
    <source>
        <dbReference type="Proteomes" id="UP000008514"/>
    </source>
</evidence>
<dbReference type="KEGG" id="ptq:P700755_003800"/>
<organism evidence="1 2">
    <name type="scientific">Psychroflexus torquis (strain ATCC 700755 / CIP 106069 / ACAM 623)</name>
    <dbReference type="NCBI Taxonomy" id="313595"/>
    <lineage>
        <taxon>Bacteria</taxon>
        <taxon>Pseudomonadati</taxon>
        <taxon>Bacteroidota</taxon>
        <taxon>Flavobacteriia</taxon>
        <taxon>Flavobacteriales</taxon>
        <taxon>Flavobacteriaceae</taxon>
        <taxon>Psychroflexus</taxon>
    </lineage>
</organism>
<dbReference type="HOGENOM" id="CLU_1553998_0_0_10"/>
<name>K4III9_PSYTT</name>
<evidence type="ECO:0000313" key="1">
    <source>
        <dbReference type="EMBL" id="AFU70377.1"/>
    </source>
</evidence>
<gene>
    <name evidence="1" type="ordered locus">P700755_003800</name>
</gene>
<reference evidence="1" key="2">
    <citation type="submission" date="2012-09" db="EMBL/GenBank/DDBJ databases">
        <title>The complete sequence of Psychroflexus torquis an extreme psychrophile from sea-ice that is stimulated by light.</title>
        <authorList>
            <person name="Feng S."/>
            <person name="Powell S.M."/>
            <person name="Bowman J.P."/>
        </authorList>
    </citation>
    <scope>NUCLEOTIDE SEQUENCE [LARGE SCALE GENOMIC DNA]</scope>
    <source>
        <strain evidence="1">ATCC 700755</strain>
    </source>
</reference>
<accession>K4III9</accession>